<dbReference type="RefSeq" id="WP_092221685.1">
    <property type="nucleotide sequence ID" value="NZ_FNJI01000009.1"/>
</dbReference>
<keyword evidence="2 7" id="KW-0699">rRNA-binding</keyword>
<keyword evidence="8" id="KW-0175">Coiled coil</keyword>
<dbReference type="FunFam" id="3.40.5.10:FF:000003">
    <property type="entry name" value="50S ribosomal protein L9"/>
    <property type="match status" value="1"/>
</dbReference>
<dbReference type="InterPro" id="IPR020594">
    <property type="entry name" value="Ribosomal_bL9_bac/chp"/>
</dbReference>
<dbReference type="SUPFAM" id="SSF55658">
    <property type="entry name" value="L9 N-domain-like"/>
    <property type="match status" value="1"/>
</dbReference>
<evidence type="ECO:0000256" key="5">
    <source>
        <dbReference type="ARBA" id="ARBA00023274"/>
    </source>
</evidence>
<gene>
    <name evidence="7" type="primary">rplI</name>
    <name evidence="10" type="ORF">SAMN05660330_01650</name>
</gene>
<dbReference type="PANTHER" id="PTHR21368">
    <property type="entry name" value="50S RIBOSOMAL PROTEIN L9"/>
    <property type="match status" value="1"/>
</dbReference>
<dbReference type="NCBIfam" id="TIGR00158">
    <property type="entry name" value="L9"/>
    <property type="match status" value="1"/>
</dbReference>
<accession>A0A1H0PGM3</accession>
<evidence type="ECO:0000256" key="7">
    <source>
        <dbReference type="HAMAP-Rule" id="MF_00503"/>
    </source>
</evidence>
<dbReference type="STRING" id="91360.SAMN05660330_01650"/>
<sequence>MELILKETISSLGFEGDVVTVKDGYGRNYLLPQGKAVAATAENLKILEENKAAIEARRAADQKNAEAIAKKISGIEVVIEQLAGDDERLFGSVSNTDICAKLAELDVKLDKRQILLADPIKTLGDTSVTVKVGFNVSAEISVKVVPLKAK</sequence>
<protein>
    <recommendedName>
        <fullName evidence="6 7">Large ribosomal subunit protein bL9</fullName>
    </recommendedName>
</protein>
<comment type="similarity">
    <text evidence="1 7">Belongs to the bacterial ribosomal protein bL9 family.</text>
</comment>
<dbReference type="Gene3D" id="3.40.5.10">
    <property type="entry name" value="Ribosomal protein L9, N-terminal domain"/>
    <property type="match status" value="1"/>
</dbReference>
<dbReference type="AlphaFoldDB" id="A0A1H0PGM3"/>
<evidence type="ECO:0000313" key="10">
    <source>
        <dbReference type="EMBL" id="SDP03756.1"/>
    </source>
</evidence>
<evidence type="ECO:0000256" key="4">
    <source>
        <dbReference type="ARBA" id="ARBA00022980"/>
    </source>
</evidence>
<evidence type="ECO:0000256" key="2">
    <source>
        <dbReference type="ARBA" id="ARBA00022730"/>
    </source>
</evidence>
<dbReference type="GO" id="GO:0019843">
    <property type="term" value="F:rRNA binding"/>
    <property type="evidence" value="ECO:0007669"/>
    <property type="project" value="UniProtKB-UniRule"/>
</dbReference>
<dbReference type="GO" id="GO:0005840">
    <property type="term" value="C:ribosome"/>
    <property type="evidence" value="ECO:0007669"/>
    <property type="project" value="UniProtKB-KW"/>
</dbReference>
<dbReference type="Gene3D" id="3.10.430.100">
    <property type="entry name" value="Ribosomal protein L9, C-terminal domain"/>
    <property type="match status" value="1"/>
</dbReference>
<dbReference type="GO" id="GO:0003735">
    <property type="term" value="F:structural constituent of ribosome"/>
    <property type="evidence" value="ECO:0007669"/>
    <property type="project" value="InterPro"/>
</dbReference>
<dbReference type="Pfam" id="PF01281">
    <property type="entry name" value="Ribosomal_L9_N"/>
    <property type="match status" value="1"/>
</dbReference>
<evidence type="ECO:0000313" key="11">
    <source>
        <dbReference type="Proteomes" id="UP000199073"/>
    </source>
</evidence>
<evidence type="ECO:0000256" key="3">
    <source>
        <dbReference type="ARBA" id="ARBA00022884"/>
    </source>
</evidence>
<feature type="domain" description="Ribosomal protein L9" evidence="9">
    <location>
        <begin position="13"/>
        <end position="40"/>
    </location>
</feature>
<evidence type="ECO:0000256" key="8">
    <source>
        <dbReference type="SAM" id="Coils"/>
    </source>
</evidence>
<dbReference type="InterPro" id="IPR036791">
    <property type="entry name" value="Ribosomal_bL9_C_sf"/>
</dbReference>
<dbReference type="Proteomes" id="UP000199073">
    <property type="component" value="Unassembled WGS sequence"/>
</dbReference>
<comment type="function">
    <text evidence="7">Binds to the 23S rRNA.</text>
</comment>
<evidence type="ECO:0000256" key="1">
    <source>
        <dbReference type="ARBA" id="ARBA00010605"/>
    </source>
</evidence>
<evidence type="ECO:0000259" key="9">
    <source>
        <dbReference type="PROSITE" id="PS00651"/>
    </source>
</evidence>
<keyword evidence="4 7" id="KW-0689">Ribosomal protein</keyword>
<dbReference type="InterPro" id="IPR036935">
    <property type="entry name" value="Ribosomal_bL9_N_sf"/>
</dbReference>
<dbReference type="GO" id="GO:1990904">
    <property type="term" value="C:ribonucleoprotein complex"/>
    <property type="evidence" value="ECO:0007669"/>
    <property type="project" value="UniProtKB-KW"/>
</dbReference>
<dbReference type="InterPro" id="IPR000244">
    <property type="entry name" value="Ribosomal_bL9"/>
</dbReference>
<dbReference type="GO" id="GO:0006412">
    <property type="term" value="P:translation"/>
    <property type="evidence" value="ECO:0007669"/>
    <property type="project" value="UniProtKB-UniRule"/>
</dbReference>
<dbReference type="InterPro" id="IPR020070">
    <property type="entry name" value="Ribosomal_bL9_N"/>
</dbReference>
<feature type="coiled-coil region" evidence="8">
    <location>
        <begin position="37"/>
        <end position="64"/>
    </location>
</feature>
<dbReference type="SUPFAM" id="SSF55653">
    <property type="entry name" value="Ribosomal protein L9 C-domain"/>
    <property type="match status" value="1"/>
</dbReference>
<keyword evidence="3 7" id="KW-0694">RNA-binding</keyword>
<name>A0A1H0PGM3_9BACT</name>
<dbReference type="PROSITE" id="PS00651">
    <property type="entry name" value="RIBOSOMAL_L9"/>
    <property type="match status" value="1"/>
</dbReference>
<evidence type="ECO:0000256" key="6">
    <source>
        <dbReference type="ARBA" id="ARBA00035292"/>
    </source>
</evidence>
<dbReference type="InterPro" id="IPR009027">
    <property type="entry name" value="Ribosomal_bL9/RNase_H1_N"/>
</dbReference>
<dbReference type="Pfam" id="PF03948">
    <property type="entry name" value="Ribosomal_L9_C"/>
    <property type="match status" value="1"/>
</dbReference>
<organism evidence="10 11">
    <name type="scientific">Desulforhopalus singaporensis</name>
    <dbReference type="NCBI Taxonomy" id="91360"/>
    <lineage>
        <taxon>Bacteria</taxon>
        <taxon>Pseudomonadati</taxon>
        <taxon>Thermodesulfobacteriota</taxon>
        <taxon>Desulfobulbia</taxon>
        <taxon>Desulfobulbales</taxon>
        <taxon>Desulfocapsaceae</taxon>
        <taxon>Desulforhopalus</taxon>
    </lineage>
</organism>
<keyword evidence="11" id="KW-1185">Reference proteome</keyword>
<keyword evidence="5 7" id="KW-0687">Ribonucleoprotein</keyword>
<dbReference type="EMBL" id="FNJI01000009">
    <property type="protein sequence ID" value="SDP03756.1"/>
    <property type="molecule type" value="Genomic_DNA"/>
</dbReference>
<dbReference type="InterPro" id="IPR020069">
    <property type="entry name" value="Ribosomal_bL9_C"/>
</dbReference>
<reference evidence="10 11" key="1">
    <citation type="submission" date="2016-10" db="EMBL/GenBank/DDBJ databases">
        <authorList>
            <person name="de Groot N.N."/>
        </authorList>
    </citation>
    <scope>NUCLEOTIDE SEQUENCE [LARGE SCALE GENOMIC DNA]</scope>
    <source>
        <strain evidence="10 11">DSM 12130</strain>
    </source>
</reference>
<proteinExistence type="inferred from homology"/>
<dbReference type="HAMAP" id="MF_00503">
    <property type="entry name" value="Ribosomal_bL9"/>
    <property type="match status" value="1"/>
</dbReference>
<dbReference type="OrthoDB" id="9788336at2"/>